<keyword evidence="2" id="KW-1185">Reference proteome</keyword>
<protein>
    <submittedName>
        <fullName evidence="1">Uncharacterized protein</fullName>
    </submittedName>
</protein>
<sequence length="126" mass="14028">MRQSGRVKNYTTCSGCQVLGLVYGTIVEKWASLEATAFEAISVAGFKVTLEKPVNGYSFSDIPATARPPFEILQEYDISLRISVFFKSLGAEVELVAEVVVEVRVRVGCRIEVRVEKTCRASYKRN</sequence>
<dbReference type="AlphaFoldDB" id="A0A834NN42"/>
<reference evidence="1" key="1">
    <citation type="journal article" date="2020" name="G3 (Bethesda)">
        <title>High-Quality Assemblies for Three Invasive Social Wasps from the &lt;i&gt;Vespula&lt;/i&gt; Genus.</title>
        <authorList>
            <person name="Harrop T.W.R."/>
            <person name="Guhlin J."/>
            <person name="McLaughlin G.M."/>
            <person name="Permina E."/>
            <person name="Stockwell P."/>
            <person name="Gilligan J."/>
            <person name="Le Lec M.F."/>
            <person name="Gruber M.A.M."/>
            <person name="Quinn O."/>
            <person name="Lovegrove M."/>
            <person name="Duncan E.J."/>
            <person name="Remnant E.J."/>
            <person name="Van Eeckhoven J."/>
            <person name="Graham B."/>
            <person name="Knapp R.A."/>
            <person name="Langford K.W."/>
            <person name="Kronenberg Z."/>
            <person name="Press M.O."/>
            <person name="Eacker S.M."/>
            <person name="Wilson-Rankin E.E."/>
            <person name="Purcell J."/>
            <person name="Lester P.J."/>
            <person name="Dearden P.K."/>
        </authorList>
    </citation>
    <scope>NUCLEOTIDE SEQUENCE</scope>
    <source>
        <strain evidence="1">Linc-1</strain>
    </source>
</reference>
<gene>
    <name evidence="1" type="ORF">HZH68_002872</name>
</gene>
<dbReference type="EMBL" id="JACSDZ010000002">
    <property type="protein sequence ID" value="KAF7414383.1"/>
    <property type="molecule type" value="Genomic_DNA"/>
</dbReference>
<accession>A0A834NN42</accession>
<dbReference type="Proteomes" id="UP000617340">
    <property type="component" value="Unassembled WGS sequence"/>
</dbReference>
<proteinExistence type="predicted"/>
<organism evidence="1 2">
    <name type="scientific">Vespula germanica</name>
    <name type="common">German yellow jacket</name>
    <name type="synonym">Paravespula germanica</name>
    <dbReference type="NCBI Taxonomy" id="30212"/>
    <lineage>
        <taxon>Eukaryota</taxon>
        <taxon>Metazoa</taxon>
        <taxon>Ecdysozoa</taxon>
        <taxon>Arthropoda</taxon>
        <taxon>Hexapoda</taxon>
        <taxon>Insecta</taxon>
        <taxon>Pterygota</taxon>
        <taxon>Neoptera</taxon>
        <taxon>Endopterygota</taxon>
        <taxon>Hymenoptera</taxon>
        <taxon>Apocrita</taxon>
        <taxon>Aculeata</taxon>
        <taxon>Vespoidea</taxon>
        <taxon>Vespidae</taxon>
        <taxon>Vespinae</taxon>
        <taxon>Vespula</taxon>
    </lineage>
</organism>
<evidence type="ECO:0000313" key="2">
    <source>
        <dbReference type="Proteomes" id="UP000617340"/>
    </source>
</evidence>
<comment type="caution">
    <text evidence="1">The sequence shown here is derived from an EMBL/GenBank/DDBJ whole genome shotgun (WGS) entry which is preliminary data.</text>
</comment>
<evidence type="ECO:0000313" key="1">
    <source>
        <dbReference type="EMBL" id="KAF7414383.1"/>
    </source>
</evidence>
<name>A0A834NN42_VESGE</name>